<feature type="compositionally biased region" description="Polar residues" evidence="11">
    <location>
        <begin position="20"/>
        <end position="30"/>
    </location>
</feature>
<dbReference type="EMBL" id="JBDFQZ010000008">
    <property type="protein sequence ID" value="KAK9697875.1"/>
    <property type="molecule type" value="Genomic_DNA"/>
</dbReference>
<dbReference type="Pfam" id="PF14372">
    <property type="entry name" value="hAT-like_RNase-H"/>
    <property type="match status" value="1"/>
</dbReference>
<name>A0AAW1J4L3_SAPOF</name>
<dbReference type="GO" id="GO:0008270">
    <property type="term" value="F:zinc ion binding"/>
    <property type="evidence" value="ECO:0007669"/>
    <property type="project" value="UniProtKB-KW"/>
</dbReference>
<evidence type="ECO:0000256" key="9">
    <source>
        <dbReference type="ARBA" id="ARBA00023242"/>
    </source>
</evidence>
<keyword evidence="7" id="KW-0238">DNA-binding</keyword>
<dbReference type="AlphaFoldDB" id="A0AAW1J4L3"/>
<dbReference type="PANTHER" id="PTHR46481">
    <property type="entry name" value="ZINC FINGER BED DOMAIN-CONTAINING PROTEIN 4"/>
    <property type="match status" value="1"/>
</dbReference>
<keyword evidence="14" id="KW-1185">Reference proteome</keyword>
<feature type="region of interest" description="Disordered" evidence="11">
    <location>
        <begin position="237"/>
        <end position="259"/>
    </location>
</feature>
<dbReference type="InterPro" id="IPR025525">
    <property type="entry name" value="hAT-like_transposase_RNase-H"/>
</dbReference>
<keyword evidence="9" id="KW-0539">Nucleus</keyword>
<evidence type="ECO:0000256" key="7">
    <source>
        <dbReference type="ARBA" id="ARBA00023125"/>
    </source>
</evidence>
<dbReference type="GO" id="GO:0046983">
    <property type="term" value="F:protein dimerization activity"/>
    <property type="evidence" value="ECO:0007669"/>
    <property type="project" value="InterPro"/>
</dbReference>
<dbReference type="GO" id="GO:0005634">
    <property type="term" value="C:nucleus"/>
    <property type="evidence" value="ECO:0007669"/>
    <property type="project" value="UniProtKB-SubCell"/>
</dbReference>
<evidence type="ECO:0000313" key="14">
    <source>
        <dbReference type="Proteomes" id="UP001443914"/>
    </source>
</evidence>
<dbReference type="InterPro" id="IPR008906">
    <property type="entry name" value="HATC_C_dom"/>
</dbReference>
<dbReference type="EMBL" id="JBDFQZ010000008">
    <property type="protein sequence ID" value="KAK9697874.1"/>
    <property type="molecule type" value="Genomic_DNA"/>
</dbReference>
<feature type="domain" description="BED-type" evidence="12">
    <location>
        <begin position="260"/>
        <end position="320"/>
    </location>
</feature>
<dbReference type="InterPro" id="IPR012337">
    <property type="entry name" value="RNaseH-like_sf"/>
</dbReference>
<dbReference type="PROSITE" id="PS50808">
    <property type="entry name" value="ZF_BED"/>
    <property type="match status" value="1"/>
</dbReference>
<evidence type="ECO:0000256" key="6">
    <source>
        <dbReference type="ARBA" id="ARBA00023015"/>
    </source>
</evidence>
<keyword evidence="8" id="KW-0804">Transcription</keyword>
<dbReference type="EMBL" id="JBDFQZ010000008">
    <property type="protein sequence ID" value="KAK9697873.1"/>
    <property type="molecule type" value="Genomic_DNA"/>
</dbReference>
<organism evidence="13 14">
    <name type="scientific">Saponaria officinalis</name>
    <name type="common">Common soapwort</name>
    <name type="synonym">Lychnis saponaria</name>
    <dbReference type="NCBI Taxonomy" id="3572"/>
    <lineage>
        <taxon>Eukaryota</taxon>
        <taxon>Viridiplantae</taxon>
        <taxon>Streptophyta</taxon>
        <taxon>Embryophyta</taxon>
        <taxon>Tracheophyta</taxon>
        <taxon>Spermatophyta</taxon>
        <taxon>Magnoliopsida</taxon>
        <taxon>eudicotyledons</taxon>
        <taxon>Gunneridae</taxon>
        <taxon>Pentapetalae</taxon>
        <taxon>Caryophyllales</taxon>
        <taxon>Caryophyllaceae</taxon>
        <taxon>Caryophylleae</taxon>
        <taxon>Saponaria</taxon>
    </lineage>
</organism>
<dbReference type="InterPro" id="IPR052035">
    <property type="entry name" value="ZnF_BED_domain_contain"/>
</dbReference>
<evidence type="ECO:0000256" key="5">
    <source>
        <dbReference type="ARBA" id="ARBA00022833"/>
    </source>
</evidence>
<keyword evidence="3" id="KW-0479">Metal-binding</keyword>
<feature type="compositionally biased region" description="Polar residues" evidence="11">
    <location>
        <begin position="58"/>
        <end position="72"/>
    </location>
</feature>
<evidence type="ECO:0000259" key="12">
    <source>
        <dbReference type="PROSITE" id="PS50808"/>
    </source>
</evidence>
<protein>
    <recommendedName>
        <fullName evidence="12">BED-type domain-containing protein</fullName>
    </recommendedName>
</protein>
<reference evidence="13 14" key="1">
    <citation type="submission" date="2024-03" db="EMBL/GenBank/DDBJ databases">
        <title>WGS assembly of Saponaria officinalis var. Norfolk2.</title>
        <authorList>
            <person name="Jenkins J."/>
            <person name="Shu S."/>
            <person name="Grimwood J."/>
            <person name="Barry K."/>
            <person name="Goodstein D."/>
            <person name="Schmutz J."/>
            <person name="Leebens-Mack J."/>
            <person name="Osbourn A."/>
        </authorList>
    </citation>
    <scope>NUCLEOTIDE SEQUENCE [LARGE SCALE GENOMIC DNA]</scope>
    <source>
        <strain evidence="14">cv. Norfolk2</strain>
        <strain evidence="13">JIC</strain>
        <tissue evidence="13">Leaf</tissue>
    </source>
</reference>
<feature type="compositionally biased region" description="Polar residues" evidence="11">
    <location>
        <begin position="237"/>
        <end position="251"/>
    </location>
</feature>
<dbReference type="InterPro" id="IPR003656">
    <property type="entry name" value="Znf_BED"/>
</dbReference>
<evidence type="ECO:0000256" key="3">
    <source>
        <dbReference type="ARBA" id="ARBA00022723"/>
    </source>
</evidence>
<feature type="region of interest" description="Disordered" evidence="11">
    <location>
        <begin position="326"/>
        <end position="345"/>
    </location>
</feature>
<dbReference type="PANTHER" id="PTHR46481:SF10">
    <property type="entry name" value="ZINC FINGER BED DOMAIN-CONTAINING PROTEIN 39"/>
    <property type="match status" value="1"/>
</dbReference>
<dbReference type="Pfam" id="PF05699">
    <property type="entry name" value="Dimer_Tnp_hAT"/>
    <property type="match status" value="1"/>
</dbReference>
<feature type="region of interest" description="Disordered" evidence="11">
    <location>
        <begin position="1"/>
        <end position="75"/>
    </location>
</feature>
<dbReference type="GO" id="GO:0009791">
    <property type="term" value="P:post-embryonic development"/>
    <property type="evidence" value="ECO:0007669"/>
    <property type="project" value="UniProtKB-ARBA"/>
</dbReference>
<dbReference type="GO" id="GO:0003677">
    <property type="term" value="F:DNA binding"/>
    <property type="evidence" value="ECO:0007669"/>
    <property type="project" value="UniProtKB-KW"/>
</dbReference>
<gene>
    <name evidence="13" type="ORF">RND81_08G066300</name>
</gene>
<comment type="subcellular location">
    <subcellularLocation>
        <location evidence="1">Nucleus</location>
    </subcellularLocation>
</comment>
<dbReference type="SUPFAM" id="SSF57667">
    <property type="entry name" value="beta-beta-alpha zinc fingers"/>
    <property type="match status" value="1"/>
</dbReference>
<feature type="compositionally biased region" description="Basic and acidic residues" evidence="11">
    <location>
        <begin position="1"/>
        <end position="17"/>
    </location>
</feature>
<evidence type="ECO:0000256" key="2">
    <source>
        <dbReference type="ARBA" id="ARBA00011738"/>
    </source>
</evidence>
<dbReference type="SUPFAM" id="SSF53098">
    <property type="entry name" value="Ribonuclease H-like"/>
    <property type="match status" value="1"/>
</dbReference>
<dbReference type="Proteomes" id="UP001443914">
    <property type="component" value="Unassembled WGS sequence"/>
</dbReference>
<evidence type="ECO:0000256" key="8">
    <source>
        <dbReference type="ARBA" id="ARBA00023163"/>
    </source>
</evidence>
<feature type="compositionally biased region" description="Polar residues" evidence="11">
    <location>
        <begin position="334"/>
        <end position="343"/>
    </location>
</feature>
<evidence type="ECO:0000313" key="13">
    <source>
        <dbReference type="EMBL" id="KAK9697875.1"/>
    </source>
</evidence>
<evidence type="ECO:0000256" key="11">
    <source>
        <dbReference type="SAM" id="MobiDB-lite"/>
    </source>
</evidence>
<dbReference type="SMART" id="SM00614">
    <property type="entry name" value="ZnF_BED"/>
    <property type="match status" value="1"/>
</dbReference>
<evidence type="ECO:0000256" key="4">
    <source>
        <dbReference type="ARBA" id="ARBA00022771"/>
    </source>
</evidence>
<keyword evidence="5" id="KW-0862">Zinc</keyword>
<proteinExistence type="predicted"/>
<keyword evidence="6" id="KW-0805">Transcription regulation</keyword>
<comment type="subunit">
    <text evidence="2">Homodimer.</text>
</comment>
<dbReference type="InterPro" id="IPR036236">
    <property type="entry name" value="Znf_C2H2_sf"/>
</dbReference>
<sequence length="898" mass="101622">MTTTHEHDEMVDAKKVDVNPTDSEIRNSPSEVKPERVEPEPMDMEVADTQPEGEQFDSRNASEQAPTQTNSADIAHPEPLGEEVAYSPPVTSEHMHIPLEETEHFQTTSVVSEHMHPEVVSSEIVHSEPVSTEMVHSVPVSEEMVHTHMVTQEMVHSLSDAEELVHTQPISADFMYTQPVSSELVHSQPLDSEFVHSQPVDQQNGTMQQLHLQPVELISSQGVGMELVSMTQPLNTQPLNTEIPNSLQATPDIQPGKRRKKKSIVWEHFTIETVSAGCRRACCKVCKQSFAYSTGSKVAGTSHLKRHIAKGTCPVILRQQEKNQLSPYLPKSGGTETTSTVQQPKRRYRTAGSPYLIFDQDRCRHEIARMIIMHDYPLHMVEHPGFVSFVQNLQPRFDMVSFNIVQGDCVATFLREKQNLQKFVEGIPGRICLTLDMWSSTQSTGYVFVTGQFIDNDWKLHRRLLNVVMEPFPESDSAFSHAIGTCLSDWGLDRKLASITFKQPLSETGLEKLRALLAVKNPLLFNGQFLIKGCIAHTLSSMAQEVLEGGRETIRKIRTSVKYVKTVESHEEKFLELKEQLQVPSEKSLSLDNVTKWNTTYEMLFAASELKQVFSCLDTSDPNYTDAPSMEDWKEIENVCMFLKLLHDTAILLTTKTVPSSHVFFHEVWKIQLELARAGASDDLFVSGMAKILQDKFHKYFKNACLILAIAVAMDPRFKMKLVEFSFTKIFIEEAPVYIRVVDDGMHELFHEYMTLPMPPTPGEDGNGINVKSEDQQGSNGLTDFDMYIMETTSQQMKSELDQYLEESLLPRVHDFDVLGWWKLNKIKYPTLSKMARDILSVPLSTVASDSVFDTVPKEMDSYRCSLRSETVEALICAKDWLQQTTPTVSTQLVKMEL</sequence>
<keyword evidence="4 10" id="KW-0863">Zinc-finger</keyword>
<evidence type="ECO:0000256" key="1">
    <source>
        <dbReference type="ARBA" id="ARBA00004123"/>
    </source>
</evidence>
<evidence type="ECO:0000256" key="10">
    <source>
        <dbReference type="PROSITE-ProRule" id="PRU00027"/>
    </source>
</evidence>
<comment type="caution">
    <text evidence="13">The sequence shown here is derived from an EMBL/GenBank/DDBJ whole genome shotgun (WGS) entry which is preliminary data.</text>
</comment>
<accession>A0AAW1J4L3</accession>